<reference evidence="4" key="1">
    <citation type="journal article" date="2019" name="Int. J. Syst. Evol. Microbiol.">
        <title>The Global Catalogue of Microorganisms (GCM) 10K type strain sequencing project: providing services to taxonomists for standard genome sequencing and annotation.</title>
        <authorList>
            <consortium name="The Broad Institute Genomics Platform"/>
            <consortium name="The Broad Institute Genome Sequencing Center for Infectious Disease"/>
            <person name="Wu L."/>
            <person name="Ma J."/>
        </authorList>
    </citation>
    <scope>NUCLEOTIDE SEQUENCE [LARGE SCALE GENOMIC DNA]</scope>
    <source>
        <strain evidence="4">CCUG 54520</strain>
    </source>
</reference>
<protein>
    <submittedName>
        <fullName evidence="3">STAS domain-containing protein</fullName>
    </submittedName>
</protein>
<evidence type="ECO:0000256" key="1">
    <source>
        <dbReference type="SAM" id="MobiDB-lite"/>
    </source>
</evidence>
<dbReference type="InterPro" id="IPR002645">
    <property type="entry name" value="STAS_dom"/>
</dbReference>
<dbReference type="Gene3D" id="3.30.750.24">
    <property type="entry name" value="STAS domain"/>
    <property type="match status" value="1"/>
</dbReference>
<sequence length="134" mass="14257">MTATTLQRRFTGPRADRPPDPGGRCHTAVVTVRGDLDASSIDDFGRVLDDAFSTCCRGVVIDLAEADFVSIGAATRLVDAGRRAYRLRLRFALVSGSPALDHVLVVTGIRPLFSCHRTLRSALACTDGSGKVGV</sequence>
<dbReference type="Pfam" id="PF01740">
    <property type="entry name" value="STAS"/>
    <property type="match status" value="1"/>
</dbReference>
<dbReference type="Proteomes" id="UP001595914">
    <property type="component" value="Unassembled WGS sequence"/>
</dbReference>
<dbReference type="EMBL" id="JBHSFO010000005">
    <property type="protein sequence ID" value="MFC4604341.1"/>
    <property type="molecule type" value="Genomic_DNA"/>
</dbReference>
<dbReference type="CDD" id="cd07043">
    <property type="entry name" value="STAS_anti-anti-sigma_factors"/>
    <property type="match status" value="1"/>
</dbReference>
<evidence type="ECO:0000259" key="2">
    <source>
        <dbReference type="PROSITE" id="PS50801"/>
    </source>
</evidence>
<proteinExistence type="predicted"/>
<dbReference type="SUPFAM" id="SSF52091">
    <property type="entry name" value="SpoIIaa-like"/>
    <property type="match status" value="1"/>
</dbReference>
<gene>
    <name evidence="3" type="ORF">ACFO6S_11655</name>
</gene>
<feature type="region of interest" description="Disordered" evidence="1">
    <location>
        <begin position="1"/>
        <end position="24"/>
    </location>
</feature>
<dbReference type="InterPro" id="IPR036513">
    <property type="entry name" value="STAS_dom_sf"/>
</dbReference>
<accession>A0ABV9FQM8</accession>
<name>A0ABV9FQM8_9NOCA</name>
<organism evidence="3 4">
    <name type="scientific">Rhodococcus kronopolitis</name>
    <dbReference type="NCBI Taxonomy" id="1460226"/>
    <lineage>
        <taxon>Bacteria</taxon>
        <taxon>Bacillati</taxon>
        <taxon>Actinomycetota</taxon>
        <taxon>Actinomycetes</taxon>
        <taxon>Mycobacteriales</taxon>
        <taxon>Nocardiaceae</taxon>
        <taxon>Rhodococcus</taxon>
    </lineage>
</organism>
<dbReference type="RefSeq" id="WP_378417079.1">
    <property type="nucleotide sequence ID" value="NZ_JBHSFO010000005.1"/>
</dbReference>
<feature type="domain" description="STAS" evidence="2">
    <location>
        <begin position="29"/>
        <end position="126"/>
    </location>
</feature>
<dbReference type="PROSITE" id="PS50801">
    <property type="entry name" value="STAS"/>
    <property type="match status" value="1"/>
</dbReference>
<comment type="caution">
    <text evidence="3">The sequence shown here is derived from an EMBL/GenBank/DDBJ whole genome shotgun (WGS) entry which is preliminary data.</text>
</comment>
<evidence type="ECO:0000313" key="4">
    <source>
        <dbReference type="Proteomes" id="UP001595914"/>
    </source>
</evidence>
<keyword evidence="4" id="KW-1185">Reference proteome</keyword>
<evidence type="ECO:0000313" key="3">
    <source>
        <dbReference type="EMBL" id="MFC4604341.1"/>
    </source>
</evidence>